<dbReference type="GO" id="GO:0051287">
    <property type="term" value="F:NAD binding"/>
    <property type="evidence" value="ECO:0007669"/>
    <property type="project" value="InterPro"/>
</dbReference>
<dbReference type="AlphaFoldDB" id="A0A221KBT1"/>
<dbReference type="SUPFAM" id="SSF51735">
    <property type="entry name" value="NAD(P)-binding Rossmann-fold domains"/>
    <property type="match status" value="1"/>
</dbReference>
<comment type="similarity">
    <text evidence="1 4">Belongs to the UDP-glucose/GDP-mannose dehydrogenase family.</text>
</comment>
<dbReference type="Pfam" id="PF03720">
    <property type="entry name" value="UDPG_MGDP_dh_C"/>
    <property type="match status" value="1"/>
</dbReference>
<dbReference type="KEGG" id="vff:VITFI_CDS0484"/>
<dbReference type="PIRSF" id="PIRSF500136">
    <property type="entry name" value="UDP_ManNAc_DH"/>
    <property type="match status" value="1"/>
</dbReference>
<dbReference type="Gene3D" id="3.40.50.720">
    <property type="entry name" value="NAD(P)-binding Rossmann-like Domain"/>
    <property type="match status" value="2"/>
</dbReference>
<evidence type="ECO:0000256" key="1">
    <source>
        <dbReference type="ARBA" id="ARBA00006601"/>
    </source>
</evidence>
<dbReference type="InterPro" id="IPR014026">
    <property type="entry name" value="UDP-Glc/GDP-Man_DH_dimer"/>
</dbReference>
<dbReference type="RefSeq" id="WP_198301583.1">
    <property type="nucleotide sequence ID" value="NZ_CP022423.1"/>
</dbReference>
<dbReference type="PANTHER" id="PTHR43491:SF2">
    <property type="entry name" value="UDP-N-ACETYL-D-MANNOSAMINE DEHYDROGENASE"/>
    <property type="match status" value="1"/>
</dbReference>
<keyword evidence="7" id="KW-1185">Reference proteome</keyword>
<sequence length="431" mass="47021">MNRQIAVVGLGYVGLPVAVAFGRQRRIIGFDINAARIAELQAGHDRTDEVTDADLAATQILYTHQLDDLRTADFFIVAVPTPVDTANKPDLSPLIAASRTVGQALKKGDIVVYESTVYPGATEEDCVPVLERVSGLKHGVDFFCGYSPERINPGDKEHRFETIKKVVSGCDAATLDVVAEVYASVVTAGVHKAATIKVAEAAKVIENTQRDLNIALMNELSVVFARMGIDTSDVLAAAGTKWNFLPFRPGLVGGHCIGVDPYYLTYKAEQLGYIPQVILAGRRINDNMGRYVARNTIKRMLQQGMDVPRCRVGVLGLTFKENCPDIRNSKVVDLVRELQDHGTTVVVIDPHADAEEVRHEYGIELARLEDQAPFDALVVAVAHREYRAMSAADLRAWVRTPATGGQPVVADVKALYPRAELEAAGFSVFRL</sequence>
<dbReference type="SUPFAM" id="SSF52413">
    <property type="entry name" value="UDP-glucose/GDP-mannose dehydrogenase C-terminal domain"/>
    <property type="match status" value="1"/>
</dbReference>
<dbReference type="InterPro" id="IPR014027">
    <property type="entry name" value="UDP-Glc/GDP-Man_DH_C"/>
</dbReference>
<dbReference type="PANTHER" id="PTHR43491">
    <property type="entry name" value="UDP-N-ACETYL-D-MANNOSAMINE DEHYDROGENASE"/>
    <property type="match status" value="1"/>
</dbReference>
<keyword evidence="3" id="KW-0520">NAD</keyword>
<dbReference type="InterPro" id="IPR008927">
    <property type="entry name" value="6-PGluconate_DH-like_C_sf"/>
</dbReference>
<keyword evidence="2" id="KW-0560">Oxidoreductase</keyword>
<dbReference type="InterPro" id="IPR036220">
    <property type="entry name" value="UDP-Glc/GDP-Man_DH_C_sf"/>
</dbReference>
<evidence type="ECO:0000256" key="3">
    <source>
        <dbReference type="ARBA" id="ARBA00023027"/>
    </source>
</evidence>
<name>A0A221KBT1_VITFI</name>
<gene>
    <name evidence="6" type="ORF">VITFI_CDS0484</name>
</gene>
<protein>
    <submittedName>
        <fullName evidence="6">Vi polysaccharide biosynthesis protein vipA/tviB</fullName>
    </submittedName>
</protein>
<dbReference type="InterPro" id="IPR036291">
    <property type="entry name" value="NAD(P)-bd_dom_sf"/>
</dbReference>
<evidence type="ECO:0000313" key="6">
    <source>
        <dbReference type="EMBL" id="ASM76263.1"/>
    </source>
</evidence>
<dbReference type="PIRSF" id="PIRSF000124">
    <property type="entry name" value="UDPglc_GDPman_dh"/>
    <property type="match status" value="1"/>
</dbReference>
<evidence type="ECO:0000313" key="7">
    <source>
        <dbReference type="Proteomes" id="UP000199729"/>
    </source>
</evidence>
<dbReference type="GO" id="GO:0000271">
    <property type="term" value="P:polysaccharide biosynthetic process"/>
    <property type="evidence" value="ECO:0007669"/>
    <property type="project" value="InterPro"/>
</dbReference>
<dbReference type="Pfam" id="PF03721">
    <property type="entry name" value="UDPG_MGDP_dh_N"/>
    <property type="match status" value="1"/>
</dbReference>
<reference evidence="6 7" key="1">
    <citation type="submission" date="2017-07" db="EMBL/GenBank/DDBJ databases">
        <title>Complete Genome Sequence of the cosmetic ferment Vitreoscilla filiformis (ATCC15551).</title>
        <authorList>
            <person name="Contreras S."/>
            <person name="Sagory-Zalkind P."/>
            <person name="Blanquart H."/>
            <person name="Iltis A."/>
            <person name="Morand S.C."/>
        </authorList>
    </citation>
    <scope>NUCLEOTIDE SEQUENCE [LARGE SCALE GENOMIC DNA]</scope>
    <source>
        <strain evidence="6 7">ATCC 15551</strain>
    </source>
</reference>
<dbReference type="Proteomes" id="UP000199729">
    <property type="component" value="Chromosome"/>
</dbReference>
<dbReference type="GO" id="GO:0016616">
    <property type="term" value="F:oxidoreductase activity, acting on the CH-OH group of donors, NAD or NADP as acceptor"/>
    <property type="evidence" value="ECO:0007669"/>
    <property type="project" value="InterPro"/>
</dbReference>
<dbReference type="InterPro" id="IPR028359">
    <property type="entry name" value="UDP_ManNAc/GlcNAc_DH"/>
</dbReference>
<dbReference type="InterPro" id="IPR017476">
    <property type="entry name" value="UDP-Glc/GDP-Man"/>
</dbReference>
<organism evidence="6 7">
    <name type="scientific">Vitreoscilla filiformis</name>
    <dbReference type="NCBI Taxonomy" id="63"/>
    <lineage>
        <taxon>Bacteria</taxon>
        <taxon>Pseudomonadati</taxon>
        <taxon>Pseudomonadota</taxon>
        <taxon>Betaproteobacteria</taxon>
        <taxon>Neisseriales</taxon>
        <taxon>Neisseriaceae</taxon>
        <taxon>Vitreoscilla</taxon>
    </lineage>
</organism>
<dbReference type="GO" id="GO:0016628">
    <property type="term" value="F:oxidoreductase activity, acting on the CH-CH group of donors, NAD or NADP as acceptor"/>
    <property type="evidence" value="ECO:0007669"/>
    <property type="project" value="InterPro"/>
</dbReference>
<dbReference type="SMART" id="SM00984">
    <property type="entry name" value="UDPG_MGDP_dh_C"/>
    <property type="match status" value="1"/>
</dbReference>
<feature type="domain" description="UDP-glucose/GDP-mannose dehydrogenase C-terminal" evidence="5">
    <location>
        <begin position="313"/>
        <end position="418"/>
    </location>
</feature>
<dbReference type="NCBIfam" id="TIGR03026">
    <property type="entry name" value="NDP-sugDHase"/>
    <property type="match status" value="1"/>
</dbReference>
<dbReference type="InterPro" id="IPR001732">
    <property type="entry name" value="UDP-Glc/GDP-Man_DH_N"/>
</dbReference>
<evidence type="ECO:0000259" key="5">
    <source>
        <dbReference type="SMART" id="SM00984"/>
    </source>
</evidence>
<dbReference type="Pfam" id="PF00984">
    <property type="entry name" value="UDPG_MGDP_dh"/>
    <property type="match status" value="1"/>
</dbReference>
<accession>A0A221KBT1</accession>
<evidence type="ECO:0000256" key="4">
    <source>
        <dbReference type="PIRNR" id="PIRNR000124"/>
    </source>
</evidence>
<dbReference type="EMBL" id="CP022423">
    <property type="protein sequence ID" value="ASM76263.1"/>
    <property type="molecule type" value="Genomic_DNA"/>
</dbReference>
<dbReference type="SUPFAM" id="SSF48179">
    <property type="entry name" value="6-phosphogluconate dehydrogenase C-terminal domain-like"/>
    <property type="match status" value="1"/>
</dbReference>
<evidence type="ECO:0000256" key="2">
    <source>
        <dbReference type="ARBA" id="ARBA00023002"/>
    </source>
</evidence>
<proteinExistence type="inferred from homology"/>